<evidence type="ECO:0000313" key="2">
    <source>
        <dbReference type="Proteomes" id="UP000236023"/>
    </source>
</evidence>
<evidence type="ECO:0000313" key="1">
    <source>
        <dbReference type="EMBL" id="PNG10957.1"/>
    </source>
</evidence>
<organism evidence="1 2">
    <name type="scientific">Stutzerimonas stutzeri</name>
    <name type="common">Pseudomonas stutzeri</name>
    <dbReference type="NCBI Taxonomy" id="316"/>
    <lineage>
        <taxon>Bacteria</taxon>
        <taxon>Pseudomonadati</taxon>
        <taxon>Pseudomonadota</taxon>
        <taxon>Gammaproteobacteria</taxon>
        <taxon>Pseudomonadales</taxon>
        <taxon>Pseudomonadaceae</taxon>
        <taxon>Stutzerimonas</taxon>
    </lineage>
</organism>
<sequence length="129" mass="14499">MFSKIQIALALELGLSDVMCRPGYPVIEEVDSNELDSRTRALLSFVEQVSLLLVNEMRQLLPVSFQARDLGSGARLCCYPVLDSGLAYMRMDLVTEDEEAGYKFGVKILESHKRYRSALPEQLKGEVLL</sequence>
<protein>
    <submittedName>
        <fullName evidence="1">Uncharacterized protein</fullName>
    </submittedName>
</protein>
<accession>A0A2N8T868</accession>
<proteinExistence type="predicted"/>
<dbReference type="Proteomes" id="UP000236023">
    <property type="component" value="Unassembled WGS sequence"/>
</dbReference>
<name>A0A2N8T868_STUST</name>
<dbReference type="AlphaFoldDB" id="A0A2N8T868"/>
<dbReference type="EMBL" id="POUT01000002">
    <property type="protein sequence ID" value="PNG10957.1"/>
    <property type="molecule type" value="Genomic_DNA"/>
</dbReference>
<gene>
    <name evidence="1" type="ORF">CXK94_07105</name>
</gene>
<reference evidence="1 2" key="1">
    <citation type="submission" date="2018-01" db="EMBL/GenBank/DDBJ databases">
        <title>Denitrification phenotypes of diverse strains of Pseudomonas stutzeri.</title>
        <authorList>
            <person name="Milligan D.A."/>
            <person name="Bergaust L."/>
            <person name="Bakken L.R."/>
            <person name="Frostegard A."/>
        </authorList>
    </citation>
    <scope>NUCLEOTIDE SEQUENCE [LARGE SCALE GENOMIC DNA]</scope>
    <source>
        <strain evidence="1 2">24a75</strain>
    </source>
</reference>
<comment type="caution">
    <text evidence="1">The sequence shown here is derived from an EMBL/GenBank/DDBJ whole genome shotgun (WGS) entry which is preliminary data.</text>
</comment>